<dbReference type="InterPro" id="IPR036812">
    <property type="entry name" value="NAD(P)_OxRdtase_dom_sf"/>
</dbReference>
<keyword evidence="2" id="KW-0560">Oxidoreductase</keyword>
<protein>
    <recommendedName>
        <fullName evidence="7">NADP-dependent oxidoreductase domain-containing protein</fullName>
    </recommendedName>
</protein>
<gene>
    <name evidence="8" type="ORF">NA56DRAFT_319068</name>
</gene>
<name>A0A2J6PQF3_9HELO</name>
<accession>A0A2J6PQF3</accession>
<evidence type="ECO:0000256" key="4">
    <source>
        <dbReference type="PIRSR" id="PIRSR000097-2"/>
    </source>
</evidence>
<dbReference type="SUPFAM" id="SSF51430">
    <property type="entry name" value="NAD(P)-linked oxidoreductase"/>
    <property type="match status" value="1"/>
</dbReference>
<dbReference type="GO" id="GO:0016491">
    <property type="term" value="F:oxidoreductase activity"/>
    <property type="evidence" value="ECO:0007669"/>
    <property type="project" value="UniProtKB-KW"/>
</dbReference>
<dbReference type="Pfam" id="PF00248">
    <property type="entry name" value="Aldo_ket_red"/>
    <property type="match status" value="1"/>
</dbReference>
<feature type="compositionally biased region" description="Low complexity" evidence="6">
    <location>
        <begin position="11"/>
        <end position="22"/>
    </location>
</feature>
<comment type="similarity">
    <text evidence="1">Belongs to the aldo/keto reductase family.</text>
</comment>
<evidence type="ECO:0000313" key="8">
    <source>
        <dbReference type="EMBL" id="PMD16260.1"/>
    </source>
</evidence>
<dbReference type="FunFam" id="3.20.20.100:FF:000015">
    <property type="entry name" value="Oxidoreductase, aldo/keto reductase family"/>
    <property type="match status" value="1"/>
</dbReference>
<feature type="binding site" evidence="4">
    <location>
        <position position="166"/>
    </location>
    <ligand>
        <name>substrate</name>
    </ligand>
</feature>
<feature type="domain" description="NADP-dependent oxidoreductase" evidence="7">
    <location>
        <begin position="80"/>
        <end position="319"/>
    </location>
</feature>
<dbReference type="CDD" id="cd19071">
    <property type="entry name" value="AKR_AKR1-5-like"/>
    <property type="match status" value="1"/>
</dbReference>
<dbReference type="Gene3D" id="3.20.20.100">
    <property type="entry name" value="NADP-dependent oxidoreductase domain"/>
    <property type="match status" value="1"/>
</dbReference>
<dbReference type="PIRSF" id="PIRSF000097">
    <property type="entry name" value="AKR"/>
    <property type="match status" value="1"/>
</dbReference>
<evidence type="ECO:0000256" key="2">
    <source>
        <dbReference type="ARBA" id="ARBA00023002"/>
    </source>
</evidence>
<evidence type="ECO:0000259" key="7">
    <source>
        <dbReference type="Pfam" id="PF00248"/>
    </source>
</evidence>
<dbReference type="PRINTS" id="PR00069">
    <property type="entry name" value="ALDKETRDTASE"/>
</dbReference>
<sequence length="332" mass="37217">MMSRILPLFTSPPSRASIPSRPRSSDGILQMRRISILRSQFSTMASSANYSLASTIKLNNGIQMPRIHLGVYMTSGRETSTAATHALEAGYRGFDSAEWYANEKEVGLAILKYISSPPSGQAKLERSDVWFTTKLKTNSSYDATRKAIKESIRKCGLGYLDLYLLHSPYGGKSRRLECWRAVEDAIEEGEVRAGGVSNFGVKHLQELLHSKPKIIPAVNQIEVHPFNTRTDITSFCREHNIVVEAYAPLARALRMKHPKIVELSKKYQCEPGQLLVRWSLQKGYVPLPKSVKKPRIVSNAQVEGFDIEEGDMKVLDGLDEYLVTDWDPTDAD</sequence>
<dbReference type="STRING" id="1745343.A0A2J6PQF3"/>
<dbReference type="AlphaFoldDB" id="A0A2J6PQF3"/>
<dbReference type="InterPro" id="IPR023210">
    <property type="entry name" value="NADP_OxRdtase_dom"/>
</dbReference>
<keyword evidence="9" id="KW-1185">Reference proteome</keyword>
<dbReference type="PANTHER" id="PTHR43827">
    <property type="entry name" value="2,5-DIKETO-D-GLUCONIC ACID REDUCTASE"/>
    <property type="match status" value="1"/>
</dbReference>
<evidence type="ECO:0000256" key="1">
    <source>
        <dbReference type="ARBA" id="ARBA00007905"/>
    </source>
</evidence>
<evidence type="ECO:0000256" key="5">
    <source>
        <dbReference type="PIRSR" id="PIRSR000097-3"/>
    </source>
</evidence>
<feature type="region of interest" description="Disordered" evidence="6">
    <location>
        <begin position="1"/>
        <end position="25"/>
    </location>
</feature>
<dbReference type="PROSITE" id="PS00063">
    <property type="entry name" value="ALDOKETO_REDUCTASE_3"/>
    <property type="match status" value="1"/>
</dbReference>
<dbReference type="InterPro" id="IPR018170">
    <property type="entry name" value="Aldo/ket_reductase_CS"/>
</dbReference>
<evidence type="ECO:0000256" key="3">
    <source>
        <dbReference type="PIRSR" id="PIRSR000097-1"/>
    </source>
</evidence>
<dbReference type="PANTHER" id="PTHR43827:SF13">
    <property type="entry name" value="ALDO_KETO REDUCTASE FAMILY PROTEIN"/>
    <property type="match status" value="1"/>
</dbReference>
<feature type="active site" description="Proton donor" evidence="3">
    <location>
        <position position="100"/>
    </location>
</feature>
<reference evidence="8 9" key="1">
    <citation type="submission" date="2016-05" db="EMBL/GenBank/DDBJ databases">
        <title>A degradative enzymes factory behind the ericoid mycorrhizal symbiosis.</title>
        <authorList>
            <consortium name="DOE Joint Genome Institute"/>
            <person name="Martino E."/>
            <person name="Morin E."/>
            <person name="Grelet G."/>
            <person name="Kuo A."/>
            <person name="Kohler A."/>
            <person name="Daghino S."/>
            <person name="Barry K."/>
            <person name="Choi C."/>
            <person name="Cichocki N."/>
            <person name="Clum A."/>
            <person name="Copeland A."/>
            <person name="Hainaut M."/>
            <person name="Haridas S."/>
            <person name="Labutti K."/>
            <person name="Lindquist E."/>
            <person name="Lipzen A."/>
            <person name="Khouja H.-R."/>
            <person name="Murat C."/>
            <person name="Ohm R."/>
            <person name="Olson A."/>
            <person name="Spatafora J."/>
            <person name="Veneault-Fourrey C."/>
            <person name="Henrissat B."/>
            <person name="Grigoriev I."/>
            <person name="Martin F."/>
            <person name="Perotto S."/>
        </authorList>
    </citation>
    <scope>NUCLEOTIDE SEQUENCE [LARGE SCALE GENOMIC DNA]</scope>
    <source>
        <strain evidence="8 9">UAMH 7357</strain>
    </source>
</reference>
<dbReference type="Proteomes" id="UP000235672">
    <property type="component" value="Unassembled WGS sequence"/>
</dbReference>
<dbReference type="OrthoDB" id="416253at2759"/>
<evidence type="ECO:0000313" key="9">
    <source>
        <dbReference type="Proteomes" id="UP000235672"/>
    </source>
</evidence>
<dbReference type="EMBL" id="KZ613507">
    <property type="protein sequence ID" value="PMD16260.1"/>
    <property type="molecule type" value="Genomic_DNA"/>
</dbReference>
<dbReference type="InterPro" id="IPR020471">
    <property type="entry name" value="AKR"/>
</dbReference>
<proteinExistence type="inferred from homology"/>
<organism evidence="8 9">
    <name type="scientific">Hyaloscypha hepaticicola</name>
    <dbReference type="NCBI Taxonomy" id="2082293"/>
    <lineage>
        <taxon>Eukaryota</taxon>
        <taxon>Fungi</taxon>
        <taxon>Dikarya</taxon>
        <taxon>Ascomycota</taxon>
        <taxon>Pezizomycotina</taxon>
        <taxon>Leotiomycetes</taxon>
        <taxon>Helotiales</taxon>
        <taxon>Hyaloscyphaceae</taxon>
        <taxon>Hyaloscypha</taxon>
    </lineage>
</organism>
<evidence type="ECO:0000256" key="6">
    <source>
        <dbReference type="SAM" id="MobiDB-lite"/>
    </source>
</evidence>
<feature type="site" description="Lowers pKa of active site Tyr" evidence="5">
    <location>
        <position position="134"/>
    </location>
</feature>